<dbReference type="AlphaFoldDB" id="A0AAU6PG22"/>
<dbReference type="EMBL" id="CP138327">
    <property type="protein sequence ID" value="WXT99929.1"/>
    <property type="molecule type" value="Genomic_DNA"/>
</dbReference>
<protein>
    <submittedName>
        <fullName evidence="1">Uncharacterized protein</fullName>
    </submittedName>
</protein>
<sequence>MAYQVIQLSIKQLDLIVNSNHSLNLKKDEDYYALSFTLVYPRPGKASINTVKTLPLEDNTTFKTCGEAMIFKEKFELKGCTEMTVKLLALNNKNKFELFLSNLLSLAFTATARAATKTKVKSITNTILGKAFDQPINDIIDTLAKEQATIELASATIEVTTLLDESTSILELVPIATQSNVSETNVNEVYYEDEYLDGGVEEVMNAYLQEASMVLEVRGL</sequence>
<proteinExistence type="predicted"/>
<gene>
    <name evidence="1" type="ORF">Ctma_0635</name>
</gene>
<name>A0AAU6PG22_9GAMM</name>
<accession>A0AAU6PG22</accession>
<evidence type="ECO:0000313" key="1">
    <source>
        <dbReference type="EMBL" id="WXT99929.1"/>
    </source>
</evidence>
<reference evidence="1" key="1">
    <citation type="submission" date="2023-10" db="EMBL/GenBank/DDBJ databases">
        <title>The first scallop-associated chemosynthetic bacterial symbiont.</title>
        <authorList>
            <person name="Lin Y.-T."/>
            <person name="Sun J."/>
            <person name="Ip J.C.-H."/>
            <person name="He X."/>
            <person name="Gao Z.-M."/>
            <person name="Perez M."/>
            <person name="Xu T."/>
            <person name="Qian P.-Y."/>
            <person name="Qiu J.-W."/>
        </authorList>
    </citation>
    <scope>NUCLEOTIDE SEQUENCE</scope>
    <source>
        <strain evidence="1">Gill1</strain>
    </source>
</reference>
<organism evidence="1">
    <name type="scientific">Catillopecten margaritatus gill symbiont</name>
    <dbReference type="NCBI Taxonomy" id="3083288"/>
    <lineage>
        <taxon>Bacteria</taxon>
        <taxon>Pseudomonadati</taxon>
        <taxon>Pseudomonadota</taxon>
        <taxon>Gammaproteobacteria</taxon>
        <taxon>sulfur-oxidizing symbionts</taxon>
    </lineage>
</organism>